<dbReference type="PANTHER" id="PTHR34297:SF3">
    <property type="entry name" value="ALKALINE SHOCK PROTEIN 23"/>
    <property type="match status" value="1"/>
</dbReference>
<dbReference type="InterPro" id="IPR005531">
    <property type="entry name" value="Asp23"/>
</dbReference>
<dbReference type="EMBL" id="SOAM01000001">
    <property type="protein sequence ID" value="TDS80780.1"/>
    <property type="molecule type" value="Genomic_DNA"/>
</dbReference>
<protein>
    <submittedName>
        <fullName evidence="3">Putative alkaline shock family protein YloU</fullName>
    </submittedName>
</protein>
<dbReference type="Proteomes" id="UP000295344">
    <property type="component" value="Unassembled WGS sequence"/>
</dbReference>
<feature type="compositionally biased region" description="Low complexity" evidence="2">
    <location>
        <begin position="11"/>
        <end position="22"/>
    </location>
</feature>
<dbReference type="Pfam" id="PF03780">
    <property type="entry name" value="Asp23"/>
    <property type="match status" value="1"/>
</dbReference>
<dbReference type="AlphaFoldDB" id="A0A4R7FSH7"/>
<gene>
    <name evidence="3" type="ORF">CLV52_1349</name>
</gene>
<comment type="similarity">
    <text evidence="1">Belongs to the asp23 family.</text>
</comment>
<accession>A0A4R7FSH7</accession>
<name>A0A4R7FSH7_9MICO</name>
<dbReference type="OrthoDB" id="9808942at2"/>
<reference evidence="3 4" key="1">
    <citation type="submission" date="2019-03" db="EMBL/GenBank/DDBJ databases">
        <title>Genomic Encyclopedia of Archaeal and Bacterial Type Strains, Phase II (KMG-II): from individual species to whole genera.</title>
        <authorList>
            <person name="Goeker M."/>
        </authorList>
    </citation>
    <scope>NUCLEOTIDE SEQUENCE [LARGE SCALE GENOMIC DNA]</scope>
    <source>
        <strain evidence="3 4">DSM 24782</strain>
    </source>
</reference>
<organism evidence="3 4">
    <name type="scientific">Amnibacterium kyonggiense</name>
    <dbReference type="NCBI Taxonomy" id="595671"/>
    <lineage>
        <taxon>Bacteria</taxon>
        <taxon>Bacillati</taxon>
        <taxon>Actinomycetota</taxon>
        <taxon>Actinomycetes</taxon>
        <taxon>Micrococcales</taxon>
        <taxon>Microbacteriaceae</taxon>
        <taxon>Amnibacterium</taxon>
    </lineage>
</organism>
<evidence type="ECO:0000313" key="3">
    <source>
        <dbReference type="EMBL" id="TDS80780.1"/>
    </source>
</evidence>
<dbReference type="PANTHER" id="PTHR34297">
    <property type="entry name" value="HYPOTHETICAL CYTOSOLIC PROTEIN-RELATED"/>
    <property type="match status" value="1"/>
</dbReference>
<evidence type="ECO:0000256" key="2">
    <source>
        <dbReference type="SAM" id="MobiDB-lite"/>
    </source>
</evidence>
<feature type="compositionally biased region" description="Polar residues" evidence="2">
    <location>
        <begin position="1"/>
        <end position="10"/>
    </location>
</feature>
<sequence>MSNTTPTAQPTARTSKTVTATTDSLNADTTHGTTTVEDSVVEKIAGIAAREVPGVHDLGGGAARAIGALRTRINQADQGQGVSVEVGEKQAAVDIIVVAEYPVALHRVADGIRSAVTTAIETLVGLEVTEVNVTIADVNIPTDDDSADEAPRVQ</sequence>
<feature type="region of interest" description="Disordered" evidence="2">
    <location>
        <begin position="1"/>
        <end position="32"/>
    </location>
</feature>
<evidence type="ECO:0000256" key="1">
    <source>
        <dbReference type="ARBA" id="ARBA00005721"/>
    </source>
</evidence>
<feature type="compositionally biased region" description="Polar residues" evidence="2">
    <location>
        <begin position="23"/>
        <end position="32"/>
    </location>
</feature>
<proteinExistence type="inferred from homology"/>
<evidence type="ECO:0000313" key="4">
    <source>
        <dbReference type="Proteomes" id="UP000295344"/>
    </source>
</evidence>
<comment type="caution">
    <text evidence="3">The sequence shown here is derived from an EMBL/GenBank/DDBJ whole genome shotgun (WGS) entry which is preliminary data.</text>
</comment>
<dbReference type="RefSeq" id="WP_133765456.1">
    <property type="nucleotide sequence ID" value="NZ_BAAARP010000001.1"/>
</dbReference>
<keyword evidence="4" id="KW-1185">Reference proteome</keyword>